<reference evidence="25" key="2">
    <citation type="submission" date="2018-05" db="EMBL/GenBank/DDBJ databases">
        <title>OpunRS2 (Oryza punctata Reference Sequence Version 2).</title>
        <authorList>
            <person name="Zhang J."/>
            <person name="Kudrna D."/>
            <person name="Lee S."/>
            <person name="Talag J."/>
            <person name="Welchert J."/>
            <person name="Wing R.A."/>
        </authorList>
    </citation>
    <scope>NUCLEOTIDE SEQUENCE [LARGE SCALE GENOMIC DNA]</scope>
</reference>
<evidence type="ECO:0000256" key="12">
    <source>
        <dbReference type="ARBA" id="ARBA00023002"/>
    </source>
</evidence>
<evidence type="ECO:0000256" key="20">
    <source>
        <dbReference type="ARBA" id="ARBA00050138"/>
    </source>
</evidence>
<feature type="compositionally biased region" description="Low complexity" evidence="23">
    <location>
        <begin position="1084"/>
        <end position="1095"/>
    </location>
</feature>
<evidence type="ECO:0000256" key="8">
    <source>
        <dbReference type="ARBA" id="ARBA00022729"/>
    </source>
</evidence>
<feature type="transmembrane region" description="Helical" evidence="24">
    <location>
        <begin position="803"/>
        <end position="823"/>
    </location>
</feature>
<evidence type="ECO:0000256" key="16">
    <source>
        <dbReference type="ARBA" id="ARBA00023125"/>
    </source>
</evidence>
<sequence>MAATATYLPLHAQAKVGLAPLRPSCSAAGTRLPGRPARRRLAARGGPEVAGIRAEAAPGGGGIARREAMVPPYNVLITGSTKGIGYALAKEFLKAGDNVVICSRSAERVESAVTDLKKEFGEQHVWGIVCDVREGKDVKALVDFSRDKMKHIDIWINNAGSNAYSYKPLVETSDEALMEVITTNTLGLMICCREAINMMRNQPRGGHIFNIDGAGSDGRPTPRFAAYGATKRSVVHLTKSLQAELQMNEVNNVMVHNLSPGMVTTDLLMSGATTKQVADYLVPNIRAIPTNQSMKPTYIRFLTGLKAYSRIFSRIAFGARRNKIMSNSQPAQDDDASYMSSILVSRLILAMQPTRSYLRWSDDLHKIFVEAVAYHGGPYEAKPTAVKETMQAMGVTGLTTHNIKSHLQKYRESFSSGAGSLHDHDLLGTTSPSKEALDLTSEMVRDNDAAMAEIEMLNDLLLDHDIEMMEKELMSEIKFIEHNFEISESALDEYMDDLANYAFDLTGPANSSSRPLVRRIRIWRRRRRPREMTPAAEASSSSAETTGSSAGSAPSTAAAAATPHSSYRRTAPPLLLLASLAALLIISTGDDTAAFDSATVGRSIKDVSLENPVVTFLPSSLGGQFCERVRLSGIPKLHIGSYANQIRVKMNVSQSMPEKFHWKIEICFHGNASMGLCQCETGEWQNLQNGMWNAVKSPYGNKYVDVKVADKTSTRFSISIQEEFQKWRLACLGIGFILLFLSPIVSKWAPFYYSSSMALGVLLVVLIVLFQVGVGSYAVHYFSTLVASILENFGLSEEMHNPVSIFLLVAIVLTGAGFGYWMVRRFILSKDGSVDAGIAQFVKWAMRVVAICFVMQSTLDPLLALFALAASWWICSVFTAYRAPKSTTLKQKQSKASTQPMYNKGSPNPRQIQFLSPSKRDIGRTTSNSSATQYGWSNLANGGLVSPTLTKRVVPDNRDEDHYSTFHNIQPRKYSKEEWDDFTQKSTRKALMECTATPEFARWVADNAHRLRVEQQDDASEDELIESSSNSSEETVQEADTGLFSGRRFQREGERERRRNPRETKKARAEEAVELSQPRRLTSPRFLPLRPPAAAQSPRNWRSSISEFFSDRIPRLFPAGILGSWAIVMALEDGGKAGRRRRGWGGGFPSLMRRKQVDSDRVRAAEGQGQPQLAKELNIPALVAIGVGSTIGAGVYVLVGTVAREHAGPALTISFLIAGIASALSAFCYAELASRCPSAGSAYHYSYICVGEGVAWLIGWALVLEYTIGGSAVARGISPNLALFFGGPDSLPWILSRHQLPWFDVIVDPCAAALSSAVQGLITVLNACVMIFVIVAGSYIGFQIGWVGYKVTDGYFPHGINGMLAGSATVFFAYIGFDTVASTAEEVKNPQRDLPLGIGAALSICCCLYMMVSVVIVGLVPYFAMDPDTPISSVFAKHGMQWAMYIVTSGAVLALCSTLLGSLLPQPRILMAMARDGLLPSFFADVNKRTQVPVKSTVVTGLCAAALAFFMDVSQLAGMVSVGTLLAFTIVAVSILILRYVPPDEVPLPSSLQETFCLSQEYDEERVSGTLGDERCKTSETKDVILAESMEDPLIEKKITRKMDEMKRRKVAAFSIGSVCVGVLPVLASSLGLTKMMAGILSANLEDLHALSFHCYQSCLSSGAAWMRVGIWLLVGVLVYILYGRTHSSLKDVIYVPVAQADEIHRSSSGYGIVCDVREGKDVKALVDFSRDKMKHIDIWINNAGSNAYSYKPLVETSDEALMEVITTNTLGLMICCREAINMMRNQPRGGHIFNIDGAGSDGRPTPRFAAYGATKRSVVHLTKSLQAELQMNEVNNVMVHNLSPGMVTTDLLMSGATTKQAKFFINILAEPPNVVADYLVPNIRAIPTNQSMKPTYIRFLTGLKAYSRIFSRIAFGARRNKIMSNSQPAQDDDASYMSSILVSRLILAMQPTRSYLRWSDDLHKIFVEAVAYHGGPYEAKPTAVKETMQAMGVTGLTTHNIKSHLQKYRESFSSGAGSLHDHDLLGTTSPSKEALDLTSEMVRDNDAAMAEIEMLNDLLLDHDIEMMEKELMSEIKFIEHNFEISESALDEYMDDLANYAFDLTGPANSSSR</sequence>
<dbReference type="GO" id="GO:0010304">
    <property type="term" value="P:PSII associated light-harvesting complex II catabolic process"/>
    <property type="evidence" value="ECO:0007669"/>
    <property type="project" value="TreeGrafter"/>
</dbReference>
<dbReference type="Gene3D" id="3.40.50.720">
    <property type="entry name" value="NAD(P)-binding Rossmann-like Domain"/>
    <property type="match status" value="2"/>
</dbReference>
<dbReference type="InterPro" id="IPR052625">
    <property type="entry name" value="Chl_b_Red"/>
</dbReference>
<comment type="catalytic activity">
    <reaction evidence="21">
        <text>7(1)-hydroxychlorophyllide a + NADP(+) = chlorophyllide b + NADPH + H(+)</text>
        <dbReference type="Rhea" id="RHEA:24772"/>
        <dbReference type="ChEBI" id="CHEBI:15378"/>
        <dbReference type="ChEBI" id="CHEBI:57783"/>
        <dbReference type="ChEBI" id="CHEBI:58349"/>
        <dbReference type="ChEBI" id="CHEBI:83356"/>
        <dbReference type="ChEBI" id="CHEBI:83357"/>
        <dbReference type="EC" id="1.1.1.294"/>
    </reaction>
</comment>
<dbReference type="GO" id="GO:0015996">
    <property type="term" value="P:chlorophyll catabolic process"/>
    <property type="evidence" value="ECO:0007669"/>
    <property type="project" value="UniProtKB-KW"/>
</dbReference>
<dbReference type="GO" id="GO:0009535">
    <property type="term" value="C:chloroplast thylakoid membrane"/>
    <property type="evidence" value="ECO:0007669"/>
    <property type="project" value="UniProtKB-SubCell"/>
</dbReference>
<feature type="transmembrane region" description="Helical" evidence="24">
    <location>
        <begin position="1329"/>
        <end position="1349"/>
    </location>
</feature>
<dbReference type="InterPro" id="IPR002293">
    <property type="entry name" value="AA/rel_permease1"/>
</dbReference>
<evidence type="ECO:0000256" key="22">
    <source>
        <dbReference type="ARBA" id="ARBA00066856"/>
    </source>
</evidence>
<feature type="transmembrane region" description="Helical" evidence="24">
    <location>
        <begin position="1665"/>
        <end position="1683"/>
    </location>
</feature>
<keyword evidence="6" id="KW-0934">Plastid</keyword>
<dbReference type="eggNOG" id="KOG0725">
    <property type="taxonomic scope" value="Eukaryota"/>
</dbReference>
<evidence type="ECO:0000256" key="17">
    <source>
        <dbReference type="ARBA" id="ARBA00023136"/>
    </source>
</evidence>
<feature type="transmembrane region" description="Helical" evidence="24">
    <location>
        <begin position="1398"/>
        <end position="1422"/>
    </location>
</feature>
<keyword evidence="13" id="KW-0805">Transcription regulation</keyword>
<evidence type="ECO:0000256" key="14">
    <source>
        <dbReference type="ARBA" id="ARBA00023027"/>
    </source>
</evidence>
<dbReference type="InterPro" id="IPR002347">
    <property type="entry name" value="SDR_fam"/>
</dbReference>
<name>A0A0E0KGY8_ORYPU</name>
<keyword evidence="5" id="KW-0150">Chloroplast</keyword>
<keyword evidence="18" id="KW-0804">Transcription</keyword>
<accession>A0A0E0KGY8</accession>
<comment type="similarity">
    <text evidence="3">Belongs to the NEMP family.</text>
</comment>
<evidence type="ECO:0000256" key="7">
    <source>
        <dbReference type="ARBA" id="ARBA00022692"/>
    </source>
</evidence>
<feature type="transmembrane region" description="Helical" evidence="24">
    <location>
        <begin position="757"/>
        <end position="783"/>
    </location>
</feature>
<evidence type="ECO:0000256" key="3">
    <source>
        <dbReference type="ARBA" id="ARBA00005748"/>
    </source>
</evidence>
<keyword evidence="17 24" id="KW-0472">Membrane</keyword>
<dbReference type="STRING" id="4537.A0A0E0KGY8"/>
<feature type="transmembrane region" description="Helical" evidence="24">
    <location>
        <begin position="1442"/>
        <end position="1464"/>
    </location>
</feature>
<evidence type="ECO:0000256" key="5">
    <source>
        <dbReference type="ARBA" id="ARBA00022528"/>
    </source>
</evidence>
<evidence type="ECO:0000313" key="26">
    <source>
        <dbReference type="Proteomes" id="UP000026962"/>
    </source>
</evidence>
<feature type="transmembrane region" description="Helical" evidence="24">
    <location>
        <begin position="1179"/>
        <end position="1199"/>
    </location>
</feature>
<feature type="transmembrane region" description="Helical" evidence="24">
    <location>
        <begin position="1611"/>
        <end position="1633"/>
    </location>
</feature>
<feature type="region of interest" description="Disordered" evidence="23">
    <location>
        <begin position="889"/>
        <end position="929"/>
    </location>
</feature>
<protein>
    <recommendedName>
        <fullName evidence="22">chlorophyll(ide) b reductase</fullName>
        <ecNumber evidence="22">1.1.1.294</ecNumber>
    </recommendedName>
</protein>
<keyword evidence="14" id="KW-0520">NAD</keyword>
<feature type="compositionally biased region" description="Basic and acidic residues" evidence="23">
    <location>
        <begin position="1049"/>
        <end position="1071"/>
    </location>
</feature>
<evidence type="ECO:0000256" key="24">
    <source>
        <dbReference type="SAM" id="Phobius"/>
    </source>
</evidence>
<organism evidence="25">
    <name type="scientific">Oryza punctata</name>
    <name type="common">Red rice</name>
    <dbReference type="NCBI Taxonomy" id="4537"/>
    <lineage>
        <taxon>Eukaryota</taxon>
        <taxon>Viridiplantae</taxon>
        <taxon>Streptophyta</taxon>
        <taxon>Embryophyta</taxon>
        <taxon>Tracheophyta</taxon>
        <taxon>Spermatophyta</taxon>
        <taxon>Magnoliopsida</taxon>
        <taxon>Liliopsida</taxon>
        <taxon>Poales</taxon>
        <taxon>Poaceae</taxon>
        <taxon>BOP clade</taxon>
        <taxon>Oryzoideae</taxon>
        <taxon>Oryzeae</taxon>
        <taxon>Oryzinae</taxon>
        <taxon>Oryza</taxon>
    </lineage>
</organism>
<feature type="transmembrane region" description="Helical" evidence="24">
    <location>
        <begin position="1242"/>
        <end position="1263"/>
    </location>
</feature>
<dbReference type="InterPro" id="IPR009057">
    <property type="entry name" value="Homeodomain-like_sf"/>
</dbReference>
<feature type="transmembrane region" description="Helical" evidence="24">
    <location>
        <begin position="862"/>
        <end position="881"/>
    </location>
</feature>
<dbReference type="Proteomes" id="UP000026962">
    <property type="component" value="Chromosome 3"/>
</dbReference>
<keyword evidence="12" id="KW-0560">Oxidoreductase</keyword>
<dbReference type="InterPro" id="IPR006447">
    <property type="entry name" value="Myb_dom_plants"/>
</dbReference>
<evidence type="ECO:0000256" key="6">
    <source>
        <dbReference type="ARBA" id="ARBA00022640"/>
    </source>
</evidence>
<dbReference type="NCBIfam" id="TIGR01557">
    <property type="entry name" value="myb_SHAQKYF"/>
    <property type="match status" value="2"/>
</dbReference>
<dbReference type="GO" id="GO:0022857">
    <property type="term" value="F:transmembrane transporter activity"/>
    <property type="evidence" value="ECO:0007669"/>
    <property type="project" value="InterPro"/>
</dbReference>
<dbReference type="Pfam" id="PF10225">
    <property type="entry name" value="NEMP"/>
    <property type="match status" value="1"/>
</dbReference>
<evidence type="ECO:0000256" key="10">
    <source>
        <dbReference type="ARBA" id="ARBA00022946"/>
    </source>
</evidence>
<evidence type="ECO:0000256" key="13">
    <source>
        <dbReference type="ARBA" id="ARBA00023015"/>
    </source>
</evidence>
<keyword evidence="11 24" id="KW-1133">Transmembrane helix</keyword>
<evidence type="ECO:0000313" key="25">
    <source>
        <dbReference type="EnsemblPlants" id="OPUNC03G25490.2"/>
    </source>
</evidence>
<dbReference type="InterPro" id="IPR036291">
    <property type="entry name" value="NAD(P)-bd_dom_sf"/>
</dbReference>
<dbReference type="GO" id="GO:0034256">
    <property type="term" value="F:chlorophyll(ide) b reductase activity"/>
    <property type="evidence" value="ECO:0007669"/>
    <property type="project" value="UniProtKB-EC"/>
</dbReference>
<evidence type="ECO:0000256" key="21">
    <source>
        <dbReference type="ARBA" id="ARBA00052465"/>
    </source>
</evidence>
<dbReference type="PROSITE" id="PS00061">
    <property type="entry name" value="ADH_SHORT"/>
    <property type="match status" value="2"/>
</dbReference>
<feature type="region of interest" description="Disordered" evidence="23">
    <location>
        <begin position="1014"/>
        <end position="1098"/>
    </location>
</feature>
<evidence type="ECO:0000256" key="18">
    <source>
        <dbReference type="ARBA" id="ARBA00023163"/>
    </source>
</evidence>
<keyword evidence="15" id="KW-0793">Thylakoid</keyword>
<dbReference type="SUPFAM" id="SSF51735">
    <property type="entry name" value="NAD(P)-binding Rossmann-fold domains"/>
    <property type="match status" value="2"/>
</dbReference>
<evidence type="ECO:0000256" key="19">
    <source>
        <dbReference type="ARBA" id="ARBA00023242"/>
    </source>
</evidence>
<dbReference type="PANTHER" id="PTHR24314:SF15">
    <property type="entry name" value="CHLOROPHYLL(IDE) B REDUCTASE NOL, CHLOROPLASTIC"/>
    <property type="match status" value="1"/>
</dbReference>
<feature type="transmembrane region" description="Helical" evidence="24">
    <location>
        <begin position="727"/>
        <end position="745"/>
    </location>
</feature>
<evidence type="ECO:0000256" key="1">
    <source>
        <dbReference type="ARBA" id="ARBA00004334"/>
    </source>
</evidence>
<dbReference type="HOGENOM" id="CLU_232506_0_0_1"/>
<dbReference type="Pfam" id="PF00106">
    <property type="entry name" value="adh_short"/>
    <property type="match status" value="2"/>
</dbReference>
<dbReference type="Pfam" id="PF13520">
    <property type="entry name" value="AA_permease_2"/>
    <property type="match status" value="1"/>
</dbReference>
<feature type="compositionally biased region" description="Acidic residues" evidence="23">
    <location>
        <begin position="1016"/>
        <end position="1025"/>
    </location>
</feature>
<feature type="transmembrane region" description="Helical" evidence="24">
    <location>
        <begin position="1492"/>
        <end position="1510"/>
    </location>
</feature>
<evidence type="ECO:0000256" key="4">
    <source>
        <dbReference type="ARBA" id="ARBA00006484"/>
    </source>
</evidence>
<dbReference type="GO" id="GO:0005637">
    <property type="term" value="C:nuclear inner membrane"/>
    <property type="evidence" value="ECO:0007669"/>
    <property type="project" value="UniProtKB-SubCell"/>
</dbReference>
<feature type="region of interest" description="Disordered" evidence="23">
    <location>
        <begin position="528"/>
        <end position="564"/>
    </location>
</feature>
<dbReference type="PANTHER" id="PTHR24314">
    <property type="entry name" value="NON-SPECIFIC LIPID TRANSFER PROTEIN-RELATED"/>
    <property type="match status" value="1"/>
</dbReference>
<keyword evidence="26" id="KW-1185">Reference proteome</keyword>
<feature type="compositionally biased region" description="Low complexity" evidence="23">
    <location>
        <begin position="533"/>
        <end position="562"/>
    </location>
</feature>
<dbReference type="eggNOG" id="KOG1286">
    <property type="taxonomic scope" value="Eukaryota"/>
</dbReference>
<evidence type="ECO:0000256" key="23">
    <source>
        <dbReference type="SAM" id="MobiDB-lite"/>
    </source>
</evidence>
<proteinExistence type="inferred from homology"/>
<dbReference type="EC" id="1.1.1.294" evidence="22"/>
<dbReference type="InterPro" id="IPR019358">
    <property type="entry name" value="NEMP_fam"/>
</dbReference>
<dbReference type="Gene3D" id="1.10.10.60">
    <property type="entry name" value="Homeodomain-like"/>
    <property type="match status" value="2"/>
</dbReference>
<comment type="similarity">
    <text evidence="4">Belongs to the short-chain dehydrogenases/reductases (SDR) family.</text>
</comment>
<keyword evidence="10" id="KW-0809">Transit peptide</keyword>
<feature type="transmembrane region" description="Helical" evidence="24">
    <location>
        <begin position="1355"/>
        <end position="1377"/>
    </location>
</feature>
<keyword evidence="16" id="KW-0238">DNA-binding</keyword>
<keyword evidence="8" id="KW-0732">Signal</keyword>
<keyword evidence="7 24" id="KW-0812">Transmembrane</keyword>
<evidence type="ECO:0000256" key="2">
    <source>
        <dbReference type="ARBA" id="ARBA00004575"/>
    </source>
</evidence>
<dbReference type="InterPro" id="IPR020904">
    <property type="entry name" value="Sc_DH/Rdtase_CS"/>
</dbReference>
<feature type="compositionally biased region" description="Polar residues" evidence="23">
    <location>
        <begin position="889"/>
        <end position="916"/>
    </location>
</feature>
<dbReference type="Gene3D" id="1.20.1740.10">
    <property type="entry name" value="Amino acid/polyamine transporter I"/>
    <property type="match status" value="1"/>
</dbReference>
<reference evidence="25" key="1">
    <citation type="submission" date="2015-04" db="UniProtKB">
        <authorList>
            <consortium name="EnsemblPlants"/>
        </authorList>
    </citation>
    <scope>IDENTIFICATION</scope>
</reference>
<dbReference type="EnsemblPlants" id="OPUNC03G25490.2">
    <property type="protein sequence ID" value="OPUNC03G25490.2"/>
    <property type="gene ID" value="OPUNC03G25490"/>
</dbReference>
<dbReference type="Gramene" id="OPUNC03G25490.2">
    <property type="protein sequence ID" value="OPUNC03G25490.2"/>
    <property type="gene ID" value="OPUNC03G25490"/>
</dbReference>
<dbReference type="CDD" id="cd05233">
    <property type="entry name" value="SDR_c"/>
    <property type="match status" value="2"/>
</dbReference>
<comment type="subcellular location">
    <subcellularLocation>
        <location evidence="2">Nucleus inner membrane</location>
        <topology evidence="2">Multi-pass membrane protein</topology>
        <orientation evidence="2">Nucleoplasmic side</orientation>
    </subcellularLocation>
    <subcellularLocation>
        <location evidence="1">Plastid</location>
        <location evidence="1">Chloroplast thylakoid membrane</location>
    </subcellularLocation>
</comment>
<comment type="catalytic activity">
    <reaction evidence="20">
        <text>7(1)-hydroxychlorophyllide a + NAD(+) = chlorophyllide b + NADH + H(+)</text>
        <dbReference type="Rhea" id="RHEA:24768"/>
        <dbReference type="ChEBI" id="CHEBI:15378"/>
        <dbReference type="ChEBI" id="CHEBI:57540"/>
        <dbReference type="ChEBI" id="CHEBI:57945"/>
        <dbReference type="ChEBI" id="CHEBI:83356"/>
        <dbReference type="ChEBI" id="CHEBI:83357"/>
        <dbReference type="EC" id="1.1.1.294"/>
    </reaction>
</comment>
<keyword evidence="19" id="KW-0539">Nucleus</keyword>
<keyword evidence="9" id="KW-0881">Chlorophyll catabolism</keyword>
<feature type="transmembrane region" description="Helical" evidence="24">
    <location>
        <begin position="1516"/>
        <end position="1538"/>
    </location>
</feature>
<dbReference type="PRINTS" id="PR00081">
    <property type="entry name" value="GDHRDH"/>
</dbReference>
<evidence type="ECO:0000256" key="15">
    <source>
        <dbReference type="ARBA" id="ARBA00023078"/>
    </source>
</evidence>
<feature type="transmembrane region" description="Helical" evidence="24">
    <location>
        <begin position="1211"/>
        <end position="1230"/>
    </location>
</feature>
<dbReference type="GO" id="GO:0003677">
    <property type="term" value="F:DNA binding"/>
    <property type="evidence" value="ECO:0007669"/>
    <property type="project" value="UniProtKB-KW"/>
</dbReference>
<dbReference type="FunFam" id="3.40.50.720:FF:000223">
    <property type="entry name" value="Chlorophyll(Ide) b reductase NOL, chloroplastic"/>
    <property type="match status" value="1"/>
</dbReference>
<dbReference type="SUPFAM" id="SSF46689">
    <property type="entry name" value="Homeodomain-like"/>
    <property type="match status" value="2"/>
</dbReference>
<evidence type="ECO:0000256" key="9">
    <source>
        <dbReference type="ARBA" id="ARBA00022817"/>
    </source>
</evidence>
<evidence type="ECO:0000256" key="11">
    <source>
        <dbReference type="ARBA" id="ARBA00022989"/>
    </source>
</evidence>